<dbReference type="Proteomes" id="UP001174936">
    <property type="component" value="Unassembled WGS sequence"/>
</dbReference>
<dbReference type="GO" id="GO:0016787">
    <property type="term" value="F:hydrolase activity"/>
    <property type="evidence" value="ECO:0007669"/>
    <property type="project" value="UniProtKB-KW"/>
</dbReference>
<keyword evidence="2" id="KW-0378">Hydrolase</keyword>
<dbReference type="GO" id="GO:0005525">
    <property type="term" value="F:GTP binding"/>
    <property type="evidence" value="ECO:0007669"/>
    <property type="project" value="InterPro"/>
</dbReference>
<dbReference type="Gene3D" id="3.40.50.300">
    <property type="entry name" value="P-loop containing nucleotide triphosphate hydrolases"/>
    <property type="match status" value="1"/>
</dbReference>
<keyword evidence="3" id="KW-1185">Reference proteome</keyword>
<evidence type="ECO:0000313" key="3">
    <source>
        <dbReference type="Proteomes" id="UP001174936"/>
    </source>
</evidence>
<proteinExistence type="predicted"/>
<evidence type="ECO:0000259" key="1">
    <source>
        <dbReference type="Pfam" id="PF01926"/>
    </source>
</evidence>
<feature type="domain" description="G" evidence="1">
    <location>
        <begin position="2"/>
        <end position="94"/>
    </location>
</feature>
<dbReference type="AlphaFoldDB" id="A0AA39XS38"/>
<comment type="caution">
    <text evidence="2">The sequence shown here is derived from an EMBL/GenBank/DDBJ whole genome shotgun (WGS) entry which is preliminary data.</text>
</comment>
<name>A0AA39XS38_9PEZI</name>
<feature type="non-terminal residue" evidence="2">
    <location>
        <position position="1"/>
    </location>
</feature>
<accession>A0AA39XS38</accession>
<dbReference type="InterPro" id="IPR006073">
    <property type="entry name" value="GTP-bd"/>
</dbReference>
<sequence>LGMTGAGKTTFASLASGRTDLEIGNTLKSCTQETQVVRFELDDYTIVLVDTPGFDDDTRSDIDILRIITEGLSNKGLGSQQQRLDGLILLHPITSTRIGGNERKRTRLLEAILGEHAYKRVIIATTMWDDLRNDDNKFSYRMEGRTEKGEVWHEMSSKGATITRHYNNPESAHKIIRDIIQKSLAENGGVELQLQRELADGKGRMGRTTVGTQVRK</sequence>
<dbReference type="SUPFAM" id="SSF52540">
    <property type="entry name" value="P-loop containing nucleoside triphosphate hydrolases"/>
    <property type="match status" value="1"/>
</dbReference>
<gene>
    <name evidence="2" type="ORF">B0T16DRAFT_308998</name>
</gene>
<protein>
    <submittedName>
        <fullName evidence="2">P-loop containing nucleoside triphosphate hydrolase protein</fullName>
    </submittedName>
</protein>
<reference evidence="2" key="1">
    <citation type="submission" date="2023-06" db="EMBL/GenBank/DDBJ databases">
        <title>Genome-scale phylogeny and comparative genomics of the fungal order Sordariales.</title>
        <authorList>
            <consortium name="Lawrence Berkeley National Laboratory"/>
            <person name="Hensen N."/>
            <person name="Bonometti L."/>
            <person name="Westerberg I."/>
            <person name="Brannstrom I.O."/>
            <person name="Guillou S."/>
            <person name="Cros-Aarteil S."/>
            <person name="Calhoun S."/>
            <person name="Haridas S."/>
            <person name="Kuo A."/>
            <person name="Mondo S."/>
            <person name="Pangilinan J."/>
            <person name="Riley R."/>
            <person name="Labutti K."/>
            <person name="Andreopoulos B."/>
            <person name="Lipzen A."/>
            <person name="Chen C."/>
            <person name="Yanf M."/>
            <person name="Daum C."/>
            <person name="Ng V."/>
            <person name="Clum A."/>
            <person name="Steindorff A."/>
            <person name="Ohm R."/>
            <person name="Martin F."/>
            <person name="Silar P."/>
            <person name="Natvig D."/>
            <person name="Lalanne C."/>
            <person name="Gautier V."/>
            <person name="Ament-Velasquez S.L."/>
            <person name="Kruys A."/>
            <person name="Hutchinson M.I."/>
            <person name="Powell A.J."/>
            <person name="Barry K."/>
            <person name="Miller A.N."/>
            <person name="Grigoriev I.V."/>
            <person name="Debuchy R."/>
            <person name="Gladieux P."/>
            <person name="Thoren M.H."/>
            <person name="Johannesson H."/>
        </authorList>
    </citation>
    <scope>NUCLEOTIDE SEQUENCE</scope>
    <source>
        <strain evidence="2">SMH2532-1</strain>
    </source>
</reference>
<dbReference type="Pfam" id="PF01926">
    <property type="entry name" value="MMR_HSR1"/>
    <property type="match status" value="1"/>
</dbReference>
<dbReference type="InterPro" id="IPR027417">
    <property type="entry name" value="P-loop_NTPase"/>
</dbReference>
<evidence type="ECO:0000313" key="2">
    <source>
        <dbReference type="EMBL" id="KAK0638651.1"/>
    </source>
</evidence>
<dbReference type="EMBL" id="JAULSV010000007">
    <property type="protein sequence ID" value="KAK0638651.1"/>
    <property type="molecule type" value="Genomic_DNA"/>
</dbReference>
<feature type="non-terminal residue" evidence="2">
    <location>
        <position position="216"/>
    </location>
</feature>
<organism evidence="2 3">
    <name type="scientific">Cercophora newfieldiana</name>
    <dbReference type="NCBI Taxonomy" id="92897"/>
    <lineage>
        <taxon>Eukaryota</taxon>
        <taxon>Fungi</taxon>
        <taxon>Dikarya</taxon>
        <taxon>Ascomycota</taxon>
        <taxon>Pezizomycotina</taxon>
        <taxon>Sordariomycetes</taxon>
        <taxon>Sordariomycetidae</taxon>
        <taxon>Sordariales</taxon>
        <taxon>Lasiosphaeriaceae</taxon>
        <taxon>Cercophora</taxon>
    </lineage>
</organism>